<organism evidence="8">
    <name type="scientific">uncultured Muribaculaceae bacterium</name>
    <dbReference type="NCBI Taxonomy" id="2301481"/>
    <lineage>
        <taxon>Bacteria</taxon>
        <taxon>Pseudomonadati</taxon>
        <taxon>Bacteroidota</taxon>
        <taxon>Bacteroidia</taxon>
        <taxon>Bacteroidales</taxon>
        <taxon>Muribaculaceae</taxon>
        <taxon>environmental samples</taxon>
    </lineage>
</organism>
<keyword evidence="3" id="KW-0731">Sigma factor</keyword>
<proteinExistence type="inferred from homology"/>
<dbReference type="InterPro" id="IPR013325">
    <property type="entry name" value="RNA_pol_sigma_r2"/>
</dbReference>
<dbReference type="SUPFAM" id="SSF88946">
    <property type="entry name" value="Sigma2 domain of RNA polymerase sigma factors"/>
    <property type="match status" value="1"/>
</dbReference>
<sequence>MCIKNKDKMAKTNQLILEILNAEKERLFQYASYRLHDIRDVEDVLQNMYVKILDHPDRFKKIENKRAYLYRTLGNECSDLLRNKTKTQFIGDGIIDSHTFESLQPESFEEEFTMINRLLSFLPPEQSETIRLRHHSNLSFQEIADVMEVPLPTAKARYRYGLEKIRIGLKNMNLI</sequence>
<dbReference type="InterPro" id="IPR007630">
    <property type="entry name" value="RNA_pol_sigma70_r4"/>
</dbReference>
<keyword evidence="2" id="KW-0805">Transcription regulation</keyword>
<keyword evidence="5" id="KW-0804">Transcription</keyword>
<dbReference type="GO" id="GO:0003677">
    <property type="term" value="F:DNA binding"/>
    <property type="evidence" value="ECO:0007669"/>
    <property type="project" value="UniProtKB-KW"/>
</dbReference>
<gene>
    <name evidence="8" type="ORF">Muribac1_0330</name>
</gene>
<evidence type="ECO:0000259" key="6">
    <source>
        <dbReference type="Pfam" id="PF04542"/>
    </source>
</evidence>
<dbReference type="Gene3D" id="1.10.10.10">
    <property type="entry name" value="Winged helix-like DNA-binding domain superfamily/Winged helix DNA-binding domain"/>
    <property type="match status" value="1"/>
</dbReference>
<dbReference type="EMBL" id="MT002444">
    <property type="protein sequence ID" value="QIM10824.1"/>
    <property type="molecule type" value="Genomic_DNA"/>
</dbReference>
<dbReference type="Pfam" id="PF04545">
    <property type="entry name" value="Sigma70_r4"/>
    <property type="match status" value="1"/>
</dbReference>
<keyword evidence="4" id="KW-0238">DNA-binding</keyword>
<evidence type="ECO:0000256" key="2">
    <source>
        <dbReference type="ARBA" id="ARBA00023015"/>
    </source>
</evidence>
<dbReference type="Gene3D" id="1.10.1740.10">
    <property type="match status" value="1"/>
</dbReference>
<dbReference type="SUPFAM" id="SSF88659">
    <property type="entry name" value="Sigma3 and sigma4 domains of RNA polymerase sigma factors"/>
    <property type="match status" value="1"/>
</dbReference>
<dbReference type="GO" id="GO:0016987">
    <property type="term" value="F:sigma factor activity"/>
    <property type="evidence" value="ECO:0007669"/>
    <property type="project" value="UniProtKB-KW"/>
</dbReference>
<reference evidence="8" key="1">
    <citation type="journal article" date="2020" name="J. ISSAAS">
        <title>Lactobacilli and other gastrointestinal microbiota of Peromyscus leucopus, reservoir host for agents of Lyme disease and other zoonoses in North America.</title>
        <authorList>
            <person name="Milovic A."/>
            <person name="Bassam K."/>
            <person name="Shao H."/>
            <person name="Chatzistamou I."/>
            <person name="Tufts D.M."/>
            <person name="Diuk-Wasser M."/>
            <person name="Barbour A.G."/>
        </authorList>
    </citation>
    <scope>NUCLEOTIDE SEQUENCE</scope>
    <source>
        <strain evidence="8">LL71</strain>
    </source>
</reference>
<dbReference type="InterPro" id="IPR013324">
    <property type="entry name" value="RNA_pol_sigma_r3/r4-like"/>
</dbReference>
<accession>A0A6G8F3M3</accession>
<dbReference type="NCBIfam" id="TIGR02937">
    <property type="entry name" value="sigma70-ECF"/>
    <property type="match status" value="1"/>
</dbReference>
<evidence type="ECO:0000256" key="5">
    <source>
        <dbReference type="ARBA" id="ARBA00023163"/>
    </source>
</evidence>
<evidence type="ECO:0000313" key="8">
    <source>
        <dbReference type="EMBL" id="QIM10824.1"/>
    </source>
</evidence>
<dbReference type="InterPro" id="IPR039425">
    <property type="entry name" value="RNA_pol_sigma-70-like"/>
</dbReference>
<feature type="domain" description="RNA polymerase sigma-70 region 4" evidence="7">
    <location>
        <begin position="119"/>
        <end position="166"/>
    </location>
</feature>
<protein>
    <recommendedName>
        <fullName evidence="9">DNA-directed RNA polymerase sigma-70 factor</fullName>
    </recommendedName>
</protein>
<comment type="similarity">
    <text evidence="1">Belongs to the sigma-70 factor family. ECF subfamily.</text>
</comment>
<dbReference type="AlphaFoldDB" id="A0A6G8F3M3"/>
<dbReference type="InterPro" id="IPR036388">
    <property type="entry name" value="WH-like_DNA-bd_sf"/>
</dbReference>
<dbReference type="PANTHER" id="PTHR43133:SF8">
    <property type="entry name" value="RNA POLYMERASE SIGMA FACTOR HI_1459-RELATED"/>
    <property type="match status" value="1"/>
</dbReference>
<evidence type="ECO:0000256" key="3">
    <source>
        <dbReference type="ARBA" id="ARBA00023082"/>
    </source>
</evidence>
<evidence type="ECO:0000256" key="1">
    <source>
        <dbReference type="ARBA" id="ARBA00010641"/>
    </source>
</evidence>
<dbReference type="PANTHER" id="PTHR43133">
    <property type="entry name" value="RNA POLYMERASE ECF-TYPE SIGMA FACTO"/>
    <property type="match status" value="1"/>
</dbReference>
<name>A0A6G8F3M3_9BACT</name>
<dbReference type="GO" id="GO:0006352">
    <property type="term" value="P:DNA-templated transcription initiation"/>
    <property type="evidence" value="ECO:0007669"/>
    <property type="project" value="InterPro"/>
</dbReference>
<evidence type="ECO:0000259" key="7">
    <source>
        <dbReference type="Pfam" id="PF04545"/>
    </source>
</evidence>
<dbReference type="InterPro" id="IPR007627">
    <property type="entry name" value="RNA_pol_sigma70_r2"/>
</dbReference>
<evidence type="ECO:0000256" key="4">
    <source>
        <dbReference type="ARBA" id="ARBA00023125"/>
    </source>
</evidence>
<evidence type="ECO:0008006" key="9">
    <source>
        <dbReference type="Google" id="ProtNLM"/>
    </source>
</evidence>
<dbReference type="Pfam" id="PF04542">
    <property type="entry name" value="Sigma70_r2"/>
    <property type="match status" value="1"/>
</dbReference>
<feature type="domain" description="RNA polymerase sigma-70 region 2" evidence="6">
    <location>
        <begin position="23"/>
        <end position="86"/>
    </location>
</feature>
<dbReference type="InterPro" id="IPR014284">
    <property type="entry name" value="RNA_pol_sigma-70_dom"/>
</dbReference>